<dbReference type="InterPro" id="IPR050485">
    <property type="entry name" value="Proline_metab_enzyme"/>
</dbReference>
<dbReference type="Gene3D" id="3.40.309.10">
    <property type="entry name" value="Aldehyde Dehydrogenase, Chain A, domain 2"/>
    <property type="match status" value="1"/>
</dbReference>
<dbReference type="Proteomes" id="UP000318509">
    <property type="component" value="Unassembled WGS sequence"/>
</dbReference>
<dbReference type="FunFam" id="3.40.309.10:FF:000005">
    <property type="entry name" value="1-pyrroline-5-carboxylate dehydrogenase 1"/>
    <property type="match status" value="1"/>
</dbReference>
<dbReference type="AlphaFoldDB" id="A0A537JVD0"/>
<evidence type="ECO:0000259" key="10">
    <source>
        <dbReference type="Pfam" id="PF00171"/>
    </source>
</evidence>
<evidence type="ECO:0000256" key="7">
    <source>
        <dbReference type="ARBA" id="ARBA00061617"/>
    </source>
</evidence>
<dbReference type="SUPFAM" id="SSF53720">
    <property type="entry name" value="ALDH-like"/>
    <property type="match status" value="1"/>
</dbReference>
<evidence type="ECO:0000256" key="8">
    <source>
        <dbReference type="PROSITE-ProRule" id="PRU10007"/>
    </source>
</evidence>
<dbReference type="InterPro" id="IPR016163">
    <property type="entry name" value="Ald_DH_C"/>
</dbReference>
<evidence type="ECO:0000313" key="12">
    <source>
        <dbReference type="Proteomes" id="UP000318509"/>
    </source>
</evidence>
<evidence type="ECO:0000256" key="3">
    <source>
        <dbReference type="ARBA" id="ARBA00023002"/>
    </source>
</evidence>
<dbReference type="GO" id="GO:0003842">
    <property type="term" value="F:L-glutamate gamma-semialdehyde dehydrogenase activity"/>
    <property type="evidence" value="ECO:0007669"/>
    <property type="project" value="UniProtKB-EC"/>
</dbReference>
<evidence type="ECO:0000313" key="11">
    <source>
        <dbReference type="EMBL" id="TMI87499.1"/>
    </source>
</evidence>
<dbReference type="EMBL" id="VBAK01000156">
    <property type="protein sequence ID" value="TMI87499.1"/>
    <property type="molecule type" value="Genomic_DNA"/>
</dbReference>
<evidence type="ECO:0000256" key="9">
    <source>
        <dbReference type="RuleBase" id="RU003345"/>
    </source>
</evidence>
<dbReference type="NCBIfam" id="NF002852">
    <property type="entry name" value="PRK03137.1"/>
    <property type="match status" value="1"/>
</dbReference>
<dbReference type="EC" id="1.2.1.88" evidence="2"/>
<dbReference type="InterPro" id="IPR005932">
    <property type="entry name" value="RocA"/>
</dbReference>
<comment type="pathway">
    <text evidence="1">Amino-acid degradation; L-proline degradation into L-glutamate; L-glutamate from L-proline: step 2/2.</text>
</comment>
<dbReference type="InterPro" id="IPR015590">
    <property type="entry name" value="Aldehyde_DH_dom"/>
</dbReference>
<comment type="similarity">
    <text evidence="7">Belongs to the aldehyde dehydrogenase family. RocA subfamily.</text>
</comment>
<dbReference type="InterPro" id="IPR016161">
    <property type="entry name" value="Ald_DH/histidinol_DH"/>
</dbReference>
<dbReference type="PANTHER" id="PTHR42862">
    <property type="entry name" value="DELTA-1-PYRROLINE-5-CARBOXYLATE DEHYDROGENASE 1, ISOFORM A-RELATED"/>
    <property type="match status" value="1"/>
</dbReference>
<evidence type="ECO:0000256" key="1">
    <source>
        <dbReference type="ARBA" id="ARBA00004786"/>
    </source>
</evidence>
<dbReference type="GO" id="GO:0004657">
    <property type="term" value="F:proline dehydrogenase activity"/>
    <property type="evidence" value="ECO:0007669"/>
    <property type="project" value="UniProtKB-ARBA"/>
</dbReference>
<accession>A0A537JVD0</accession>
<keyword evidence="4" id="KW-0520">NAD</keyword>
<protein>
    <recommendedName>
        <fullName evidence="5">L-glutamate gamma-semialdehyde dehydrogenase</fullName>
        <ecNumber evidence="2">1.2.1.88</ecNumber>
    </recommendedName>
    <alternativeName>
        <fullName evidence="5">L-glutamate gamma-semialdehyde dehydrogenase</fullName>
    </alternativeName>
</protein>
<dbReference type="PROSITE" id="PS00070">
    <property type="entry name" value="ALDEHYDE_DEHYDR_CYS"/>
    <property type="match status" value="1"/>
</dbReference>
<comment type="caution">
    <text evidence="11">The sequence shown here is derived from an EMBL/GenBank/DDBJ whole genome shotgun (WGS) entry which is preliminary data.</text>
</comment>
<dbReference type="NCBIfam" id="TIGR01237">
    <property type="entry name" value="D1pyr5carbox2"/>
    <property type="match status" value="1"/>
</dbReference>
<dbReference type="PROSITE" id="PS00687">
    <property type="entry name" value="ALDEHYDE_DEHYDR_GLU"/>
    <property type="match status" value="1"/>
</dbReference>
<dbReference type="PANTHER" id="PTHR42862:SF1">
    <property type="entry name" value="DELTA-1-PYRROLINE-5-CARBOXYLATE DEHYDROGENASE 2, ISOFORM A-RELATED"/>
    <property type="match status" value="1"/>
</dbReference>
<dbReference type="InterPro" id="IPR029510">
    <property type="entry name" value="Ald_DH_CS_GLU"/>
</dbReference>
<organism evidence="11 12">
    <name type="scientific">Candidatus Segetimicrobium genomatis</name>
    <dbReference type="NCBI Taxonomy" id="2569760"/>
    <lineage>
        <taxon>Bacteria</taxon>
        <taxon>Bacillati</taxon>
        <taxon>Candidatus Sysuimicrobiota</taxon>
        <taxon>Candidatus Sysuimicrobiia</taxon>
        <taxon>Candidatus Sysuimicrobiales</taxon>
        <taxon>Candidatus Segetimicrobiaceae</taxon>
        <taxon>Candidatus Segetimicrobium</taxon>
    </lineage>
</organism>
<dbReference type="Gene3D" id="3.40.605.10">
    <property type="entry name" value="Aldehyde Dehydrogenase, Chain A, domain 1"/>
    <property type="match status" value="1"/>
</dbReference>
<feature type="domain" description="Aldehyde dehydrogenase" evidence="10">
    <location>
        <begin position="50"/>
        <end position="511"/>
    </location>
</feature>
<reference evidence="11 12" key="1">
    <citation type="journal article" date="2019" name="Nat. Microbiol.">
        <title>Mediterranean grassland soil C-N compound turnover is dependent on rainfall and depth, and is mediated by genomically divergent microorganisms.</title>
        <authorList>
            <person name="Diamond S."/>
            <person name="Andeer P.F."/>
            <person name="Li Z."/>
            <person name="Crits-Christoph A."/>
            <person name="Burstein D."/>
            <person name="Anantharaman K."/>
            <person name="Lane K.R."/>
            <person name="Thomas B.C."/>
            <person name="Pan C."/>
            <person name="Northen T.R."/>
            <person name="Banfield J.F."/>
        </authorList>
    </citation>
    <scope>NUCLEOTIDE SEQUENCE [LARGE SCALE GENOMIC DNA]</scope>
    <source>
        <strain evidence="11">NP_3</strain>
    </source>
</reference>
<dbReference type="InterPro" id="IPR016162">
    <property type="entry name" value="Ald_DH_N"/>
</dbReference>
<gene>
    <name evidence="11" type="primary">pruA</name>
    <name evidence="11" type="ORF">E6H00_15430</name>
</gene>
<dbReference type="GO" id="GO:0009898">
    <property type="term" value="C:cytoplasmic side of plasma membrane"/>
    <property type="evidence" value="ECO:0007669"/>
    <property type="project" value="TreeGrafter"/>
</dbReference>
<dbReference type="InterPro" id="IPR016160">
    <property type="entry name" value="Ald_DH_CS_CYS"/>
</dbReference>
<keyword evidence="3 9" id="KW-0560">Oxidoreductase</keyword>
<dbReference type="FunFam" id="3.40.605.10:FF:000045">
    <property type="entry name" value="1-pyrroline-5-carboxylate dehydrogenase 1"/>
    <property type="match status" value="1"/>
</dbReference>
<comment type="catalytic activity">
    <reaction evidence="6">
        <text>L-glutamate 5-semialdehyde + NAD(+) + H2O = L-glutamate + NADH + 2 H(+)</text>
        <dbReference type="Rhea" id="RHEA:30235"/>
        <dbReference type="ChEBI" id="CHEBI:15377"/>
        <dbReference type="ChEBI" id="CHEBI:15378"/>
        <dbReference type="ChEBI" id="CHEBI:29985"/>
        <dbReference type="ChEBI" id="CHEBI:57540"/>
        <dbReference type="ChEBI" id="CHEBI:57945"/>
        <dbReference type="ChEBI" id="CHEBI:58066"/>
        <dbReference type="EC" id="1.2.1.88"/>
    </reaction>
</comment>
<sequence>MTPPEFRNEPLVDFAKGPGRQAMEEALRTVGAALGREFPLLIGGRPVRTGETFRTVNPSQTDTVVAVVHQAGAGEVEAAVAAALTAFESWRWVPAEERAALLMRAANLLRRRRMEAAAWMIYEVGKNWTEADADVAEAIDFAEYYAREILRYAPGRPLPSIPGEMSEYLYLPLGVVAVISPWNFPLAIPAGMALGAIVCGNTVVMKPASDSAATAHAIADALTEAGLPPGVLNVIAGPGGAVGEALVAHPKVRMIAFTGSRDVGTHLFELAARTPPGQIWLKRIIAEMGGKNAIIVDDEAALDEAVAGVVASGYGYQGQKCSAGSRVVVTPKVYGEVVEMLAERVRRLEVGPAPENFPAGPVINARAEQKVLEYIEIGKREGRLAAGGGRARAGGHYIAPTIIMDVRPDARIAQEEIFGPVVAAIPARDFNDAIRIANGTAYGLTGSVYTLNPEKLAKARRELMCGNLYLNRKSTGALVGTHPFGGFNMSGTDSKAGGPEYLLNFLQPKVVAHKYW</sequence>
<evidence type="ECO:0000256" key="5">
    <source>
        <dbReference type="ARBA" id="ARBA00032259"/>
    </source>
</evidence>
<dbReference type="GO" id="GO:0010133">
    <property type="term" value="P:L-proline catabolic process to L-glutamate"/>
    <property type="evidence" value="ECO:0007669"/>
    <property type="project" value="TreeGrafter"/>
</dbReference>
<proteinExistence type="inferred from homology"/>
<dbReference type="Pfam" id="PF00171">
    <property type="entry name" value="Aldedh"/>
    <property type="match status" value="1"/>
</dbReference>
<dbReference type="CDD" id="cd07124">
    <property type="entry name" value="ALDH_PutA-P5CDH-RocA"/>
    <property type="match status" value="1"/>
</dbReference>
<name>A0A537JVD0_9BACT</name>
<evidence type="ECO:0000256" key="4">
    <source>
        <dbReference type="ARBA" id="ARBA00023027"/>
    </source>
</evidence>
<evidence type="ECO:0000256" key="2">
    <source>
        <dbReference type="ARBA" id="ARBA00012884"/>
    </source>
</evidence>
<feature type="active site" evidence="8">
    <location>
        <position position="287"/>
    </location>
</feature>
<evidence type="ECO:0000256" key="6">
    <source>
        <dbReference type="ARBA" id="ARBA00048142"/>
    </source>
</evidence>